<dbReference type="InterPro" id="IPR021359">
    <property type="entry name" value="DUF2812"/>
</dbReference>
<keyword evidence="3" id="KW-1185">Reference proteome</keyword>
<organism evidence="2 3">
    <name type="scientific">Virgibacillus tibetensis</name>
    <dbReference type="NCBI Taxonomy" id="3042313"/>
    <lineage>
        <taxon>Bacteria</taxon>
        <taxon>Bacillati</taxon>
        <taxon>Bacillota</taxon>
        <taxon>Bacilli</taxon>
        <taxon>Bacillales</taxon>
        <taxon>Bacillaceae</taxon>
        <taxon>Virgibacillus</taxon>
    </lineage>
</organism>
<protein>
    <submittedName>
        <fullName evidence="2">DUF2812 domain-containing protein</fullName>
    </submittedName>
</protein>
<dbReference type="RefSeq" id="WP_327609367.1">
    <property type="nucleotide sequence ID" value="NZ_JARZFX010000020.1"/>
</dbReference>
<feature type="transmembrane region" description="Helical" evidence="1">
    <location>
        <begin position="111"/>
        <end position="140"/>
    </location>
</feature>
<keyword evidence="1" id="KW-1133">Transmembrane helix</keyword>
<name>A0ABU6KKK0_9BACI</name>
<evidence type="ECO:0000313" key="2">
    <source>
        <dbReference type="EMBL" id="MEC5425833.1"/>
    </source>
</evidence>
<accession>A0ABU6KKK0</accession>
<evidence type="ECO:0000256" key="1">
    <source>
        <dbReference type="SAM" id="Phobius"/>
    </source>
</evidence>
<sequence>MVMKVFRPFWSYDLKKTEEWLRSMAISGYHLTDINTKTRQFVFEERSAPQEIHYRIEYRKAKTNNLPGPLQNEGWHSVYNHGRWHVICNEKTADKLKCYPIRDGIIKRNRFIMFLFGGMFLYITLTSFIFIILSGLTVFYFGNSLTIQANPFWITAFTIGITLWALAPYSTIKLYKTNKKFW</sequence>
<keyword evidence="1" id="KW-0472">Membrane</keyword>
<dbReference type="Pfam" id="PF11193">
    <property type="entry name" value="DUF2812"/>
    <property type="match status" value="1"/>
</dbReference>
<dbReference type="EMBL" id="JARZFX010000020">
    <property type="protein sequence ID" value="MEC5425833.1"/>
    <property type="molecule type" value="Genomic_DNA"/>
</dbReference>
<reference evidence="2 3" key="1">
    <citation type="journal article" date="2024" name="Int. J. Syst. Evol. Microbiol.">
        <title>Virgibacillus tibetensis sp. nov., isolated from salt lake on the Tibetan Plateau of China.</title>
        <authorList>
            <person name="Phurbu D."/>
            <person name="Liu Z.-X."/>
            <person name="Wang R."/>
            <person name="Zheng Y.-Y."/>
            <person name="Liu H.-C."/>
            <person name="Zhou Y.-G."/>
            <person name="Yu Y.-J."/>
            <person name="Li A.-H."/>
        </authorList>
    </citation>
    <scope>NUCLEOTIDE SEQUENCE [LARGE SCALE GENOMIC DNA]</scope>
    <source>
        <strain evidence="2 3">C22-A2</strain>
    </source>
</reference>
<feature type="transmembrane region" description="Helical" evidence="1">
    <location>
        <begin position="152"/>
        <end position="172"/>
    </location>
</feature>
<evidence type="ECO:0000313" key="3">
    <source>
        <dbReference type="Proteomes" id="UP001335737"/>
    </source>
</evidence>
<dbReference type="Proteomes" id="UP001335737">
    <property type="component" value="Unassembled WGS sequence"/>
</dbReference>
<keyword evidence="1" id="KW-0812">Transmembrane</keyword>
<proteinExistence type="predicted"/>
<comment type="caution">
    <text evidence="2">The sequence shown here is derived from an EMBL/GenBank/DDBJ whole genome shotgun (WGS) entry which is preliminary data.</text>
</comment>
<gene>
    <name evidence="2" type="ORF">QGM71_20460</name>
</gene>